<dbReference type="Gene3D" id="3.40.630.30">
    <property type="match status" value="1"/>
</dbReference>
<reference evidence="2" key="1">
    <citation type="submission" date="2021-12" db="EMBL/GenBank/DDBJ databases">
        <title>taxonomy of Moraxella sp. ZY201224.</title>
        <authorList>
            <person name="Li F."/>
        </authorList>
    </citation>
    <scope>NUCLEOTIDE SEQUENCE</scope>
    <source>
        <strain evidence="2">ZY201224</strain>
    </source>
</reference>
<dbReference type="InterPro" id="IPR016181">
    <property type="entry name" value="Acyl_CoA_acyltransferase"/>
</dbReference>
<dbReference type="InterPro" id="IPR000182">
    <property type="entry name" value="GNAT_dom"/>
</dbReference>
<sequence length="174" mass="19544">MTLSFKKPTLDDKQAVLTFKNAYLAHYDETGIHGGAELACFDETNFDKWLDYVNAPVGTNLFGYDKVVDDTFIIYQDNQVVGIVNIRYELTEFLLKIGGHIGYSTHPDFQGQGIAKNALAFGLSVLKDKKIDKALITCDDKNIGSSKVIESNGGILENILPFNDKMIRRYWIIL</sequence>
<feature type="domain" description="N-acetyltransferase" evidence="1">
    <location>
        <begin position="36"/>
        <end position="174"/>
    </location>
</feature>
<keyword evidence="3" id="KW-1185">Reference proteome</keyword>
<name>A0ABY6F5T0_9GAMM</name>
<dbReference type="PANTHER" id="PTHR39173">
    <property type="entry name" value="ACETYLTRANSFERASE"/>
    <property type="match status" value="1"/>
</dbReference>
<dbReference type="PANTHER" id="PTHR39173:SF1">
    <property type="entry name" value="ACETYLTRANSFERASE"/>
    <property type="match status" value="1"/>
</dbReference>
<gene>
    <name evidence="2" type="ORF">LU297_02345</name>
</gene>
<evidence type="ECO:0000313" key="3">
    <source>
        <dbReference type="Proteomes" id="UP001063782"/>
    </source>
</evidence>
<dbReference type="CDD" id="cd04301">
    <property type="entry name" value="NAT_SF"/>
    <property type="match status" value="1"/>
</dbReference>
<dbReference type="Proteomes" id="UP001063782">
    <property type="component" value="Chromosome"/>
</dbReference>
<keyword evidence="2" id="KW-0012">Acyltransferase</keyword>
<dbReference type="PROSITE" id="PS51186">
    <property type="entry name" value="GNAT"/>
    <property type="match status" value="1"/>
</dbReference>
<organism evidence="2 3">
    <name type="scientific">Moraxella nasicaprae</name>
    <dbReference type="NCBI Taxonomy" id="2904122"/>
    <lineage>
        <taxon>Bacteria</taxon>
        <taxon>Pseudomonadati</taxon>
        <taxon>Pseudomonadota</taxon>
        <taxon>Gammaproteobacteria</taxon>
        <taxon>Moraxellales</taxon>
        <taxon>Moraxellaceae</taxon>
        <taxon>Moraxella</taxon>
    </lineage>
</organism>
<keyword evidence="2" id="KW-0808">Transferase</keyword>
<protein>
    <submittedName>
        <fullName evidence="2">GNAT family N-acetyltransferase</fullName>
        <ecNumber evidence="2">2.3.1.-</ecNumber>
    </submittedName>
</protein>
<evidence type="ECO:0000259" key="1">
    <source>
        <dbReference type="PROSITE" id="PS51186"/>
    </source>
</evidence>
<dbReference type="EC" id="2.3.1.-" evidence="2"/>
<dbReference type="EMBL" id="CP089977">
    <property type="protein sequence ID" value="UXZ05312.1"/>
    <property type="molecule type" value="Genomic_DNA"/>
</dbReference>
<dbReference type="Pfam" id="PF13302">
    <property type="entry name" value="Acetyltransf_3"/>
    <property type="match status" value="1"/>
</dbReference>
<dbReference type="SUPFAM" id="SSF55729">
    <property type="entry name" value="Acyl-CoA N-acyltransferases (Nat)"/>
    <property type="match status" value="1"/>
</dbReference>
<dbReference type="RefSeq" id="WP_263076813.1">
    <property type="nucleotide sequence ID" value="NZ_CP089977.1"/>
</dbReference>
<evidence type="ECO:0000313" key="2">
    <source>
        <dbReference type="EMBL" id="UXZ05312.1"/>
    </source>
</evidence>
<proteinExistence type="predicted"/>
<accession>A0ABY6F5T0</accession>
<dbReference type="GO" id="GO:0016746">
    <property type="term" value="F:acyltransferase activity"/>
    <property type="evidence" value="ECO:0007669"/>
    <property type="project" value="UniProtKB-KW"/>
</dbReference>